<evidence type="ECO:0000313" key="6">
    <source>
        <dbReference type="Proteomes" id="UP000694701"/>
    </source>
</evidence>
<dbReference type="Proteomes" id="UP000694701">
    <property type="component" value="Unplaced"/>
</dbReference>
<feature type="signal peptide" evidence="3">
    <location>
        <begin position="1"/>
        <end position="20"/>
    </location>
</feature>
<feature type="region of interest" description="Disordered" evidence="1">
    <location>
        <begin position="253"/>
        <end position="339"/>
    </location>
</feature>
<dbReference type="SMART" id="SM00409">
    <property type="entry name" value="IG"/>
    <property type="match status" value="3"/>
</dbReference>
<evidence type="ECO:0000313" key="5">
    <source>
        <dbReference type="Ensembl" id="ENSCCRP00020091471.1"/>
    </source>
</evidence>
<feature type="compositionally biased region" description="Low complexity" evidence="1">
    <location>
        <begin position="481"/>
        <end position="490"/>
    </location>
</feature>
<dbReference type="Ensembl" id="ENSCCRT00020099960.1">
    <property type="protein sequence ID" value="ENSCCRP00020091471.1"/>
    <property type="gene ID" value="ENSCCRG00020041871.1"/>
</dbReference>
<evidence type="ECO:0000256" key="2">
    <source>
        <dbReference type="SAM" id="Phobius"/>
    </source>
</evidence>
<keyword evidence="2" id="KW-0472">Membrane</keyword>
<dbReference type="InterPro" id="IPR003599">
    <property type="entry name" value="Ig_sub"/>
</dbReference>
<feature type="transmembrane region" description="Helical" evidence="2">
    <location>
        <begin position="218"/>
        <end position="244"/>
    </location>
</feature>
<feature type="domain" description="Ig-like" evidence="4">
    <location>
        <begin position="118"/>
        <end position="207"/>
    </location>
</feature>
<organism evidence="5 6">
    <name type="scientific">Cyprinus carpio</name>
    <name type="common">Common carp</name>
    <dbReference type="NCBI Taxonomy" id="7962"/>
    <lineage>
        <taxon>Eukaryota</taxon>
        <taxon>Metazoa</taxon>
        <taxon>Chordata</taxon>
        <taxon>Craniata</taxon>
        <taxon>Vertebrata</taxon>
        <taxon>Euteleostomi</taxon>
        <taxon>Actinopterygii</taxon>
        <taxon>Neopterygii</taxon>
        <taxon>Teleostei</taxon>
        <taxon>Ostariophysi</taxon>
        <taxon>Cypriniformes</taxon>
        <taxon>Cyprinidae</taxon>
        <taxon>Cyprininae</taxon>
        <taxon>Cyprinus</taxon>
    </lineage>
</organism>
<feature type="compositionally biased region" description="Low complexity" evidence="1">
    <location>
        <begin position="270"/>
        <end position="281"/>
    </location>
</feature>
<reference evidence="5" key="1">
    <citation type="submission" date="2025-08" db="UniProtKB">
        <authorList>
            <consortium name="Ensembl"/>
        </authorList>
    </citation>
    <scope>IDENTIFICATION</scope>
</reference>
<dbReference type="PANTHER" id="PTHR21063:SF4">
    <property type="entry name" value="CD48 ANTIGEN-RELATED"/>
    <property type="match status" value="1"/>
</dbReference>
<evidence type="ECO:0000256" key="3">
    <source>
        <dbReference type="SAM" id="SignalP"/>
    </source>
</evidence>
<accession>A0A8C2JAC1</accession>
<keyword evidence="3" id="KW-0732">Signal</keyword>
<dbReference type="InterPro" id="IPR036179">
    <property type="entry name" value="Ig-like_dom_sf"/>
</dbReference>
<dbReference type="InterPro" id="IPR007110">
    <property type="entry name" value="Ig-like_dom"/>
</dbReference>
<evidence type="ECO:0000256" key="1">
    <source>
        <dbReference type="SAM" id="MobiDB-lite"/>
    </source>
</evidence>
<keyword evidence="2" id="KW-1133">Transmembrane helix</keyword>
<protein>
    <recommendedName>
        <fullName evidence="4">Ig-like domain-containing protein</fullName>
    </recommendedName>
</protein>
<keyword evidence="2" id="KW-0812">Transmembrane</keyword>
<dbReference type="AlphaFoldDB" id="A0A8C2JAC1"/>
<feature type="chain" id="PRO_5034751164" description="Ig-like domain-containing protein" evidence="3">
    <location>
        <begin position="21"/>
        <end position="498"/>
    </location>
</feature>
<dbReference type="PROSITE" id="PS50835">
    <property type="entry name" value="IG_LIKE"/>
    <property type="match status" value="1"/>
</dbReference>
<evidence type="ECO:0000259" key="4">
    <source>
        <dbReference type="PROSITE" id="PS50835"/>
    </source>
</evidence>
<proteinExistence type="predicted"/>
<dbReference type="CDD" id="cd00096">
    <property type="entry name" value="Ig"/>
    <property type="match status" value="1"/>
</dbReference>
<sequence length="498" mass="54941">MRILIVSLCLLLLHKHGVSGAETDTIEPVLVMEGDSATLPAGETQAEDLKVWTFGPEETIIVINSEIKMFKDRLMVDQSTGSLTIENITAHFSGIYKLEIVRKNLYKKFNVTVYARLPVPVISSQCSSSSSLSSSLQQNCSLVCSVVNVGHVTLSWYKGNSLLSSISVSDLSISLSLPLEVEYQDKNSYSCVINNPISNQTQHLDITQLCHTCSAQGLFVGIILGICGGVLLLVAGGAGIYCCYKKLAKKNDQTPRQQDIPLNNGRVLGEEANNPNNANNEIPDQEKDLPDGPEECDPLIDGQALGEESDNPNNDNEIPDQGRDLPDGPTESDPLHDMFHSEPDQVKKIKVNQGETVTLKSGVTEIQRDDRLRWKYADSRVSESTTLYSVIAVCDKRSGRFLLKEGPGGKFKDRLQMDHQTGNLTIKNMRVKDTGQFKVEIKSNTNPLTKTIKVNVRAPTKKEWDDLNDTMLSLIPEEDPNNTTTYTVEPTDTDEELS</sequence>
<dbReference type="Gene3D" id="2.60.40.10">
    <property type="entry name" value="Immunoglobulins"/>
    <property type="match status" value="3"/>
</dbReference>
<dbReference type="PANTHER" id="PTHR21063">
    <property type="entry name" value="LFA-3"/>
    <property type="match status" value="1"/>
</dbReference>
<dbReference type="InterPro" id="IPR013783">
    <property type="entry name" value="Ig-like_fold"/>
</dbReference>
<name>A0A8C2JAC1_CYPCA</name>
<dbReference type="SUPFAM" id="SSF48726">
    <property type="entry name" value="Immunoglobulin"/>
    <property type="match status" value="3"/>
</dbReference>
<feature type="region of interest" description="Disordered" evidence="1">
    <location>
        <begin position="475"/>
        <end position="498"/>
    </location>
</feature>